<dbReference type="PANTHER" id="PTHR33747:SF1">
    <property type="entry name" value="ADENYLATE CYCLASE-ASSOCIATED CAP C-TERMINAL DOMAIN-CONTAINING PROTEIN"/>
    <property type="match status" value="1"/>
</dbReference>
<accession>A0A518I9V8</accession>
<evidence type="ECO:0008006" key="3">
    <source>
        <dbReference type="Google" id="ProtNLM"/>
    </source>
</evidence>
<sequence>MRLPEEKIKQAILHSELPVRIQALQYFSRPFCEDTTIMPLVIQVVEKYCRESSLRFINEALSLPQTESTIQWCLEELQQEFAYQDDNQADYQYASALSNLLAQADPLLIQTRKSEILGLPGFLPEFGSALSERVHLLTESPEALWNKLRDFCEQENEKQYLSEMDLPHANRIVEALGRGGDIVAGQVLMMLNEDIDYSENSPRALIQGFVLRLAGELRLTAAVPSLIEALKEDDDWFNEECQTALIRIGGDDVANALATEFSTAEWHFRLHGSSILEQLHTDLAIRKCIDLFEEETDETIVTHLGQAALSHFSTEAIEPVRQFICASEIDPEILDLRESLVSVCTVLEIKFPEFEEWKKDNEEAEALRKKLYQEKYGSFFGVSDDSILDLIADTGASDADALTQPAYVPDTIIRQNARIGRNDPCTCGSGKKYKKCCLKNPNESSRLN</sequence>
<dbReference type="AlphaFoldDB" id="A0A518I9V8"/>
<name>A0A518I9V8_9PLAN</name>
<dbReference type="KEGG" id="gfm:Enr17x_18650"/>
<dbReference type="SUPFAM" id="SSF103642">
    <property type="entry name" value="Sec-C motif"/>
    <property type="match status" value="1"/>
</dbReference>
<dbReference type="PANTHER" id="PTHR33747">
    <property type="entry name" value="UPF0225 PROTEIN SCO1677"/>
    <property type="match status" value="1"/>
</dbReference>
<evidence type="ECO:0000313" key="2">
    <source>
        <dbReference type="Proteomes" id="UP000318313"/>
    </source>
</evidence>
<reference evidence="1 2" key="1">
    <citation type="submission" date="2019-03" db="EMBL/GenBank/DDBJ databases">
        <title>Deep-cultivation of Planctomycetes and their phenomic and genomic characterization uncovers novel biology.</title>
        <authorList>
            <person name="Wiegand S."/>
            <person name="Jogler M."/>
            <person name="Boedeker C."/>
            <person name="Pinto D."/>
            <person name="Vollmers J."/>
            <person name="Rivas-Marin E."/>
            <person name="Kohn T."/>
            <person name="Peeters S.H."/>
            <person name="Heuer A."/>
            <person name="Rast P."/>
            <person name="Oberbeckmann S."/>
            <person name="Bunk B."/>
            <person name="Jeske O."/>
            <person name="Meyerdierks A."/>
            <person name="Storesund J.E."/>
            <person name="Kallscheuer N."/>
            <person name="Luecker S."/>
            <person name="Lage O.M."/>
            <person name="Pohl T."/>
            <person name="Merkel B.J."/>
            <person name="Hornburger P."/>
            <person name="Mueller R.-W."/>
            <person name="Bruemmer F."/>
            <person name="Labrenz M."/>
            <person name="Spormann A.M."/>
            <person name="Op den Camp H."/>
            <person name="Overmann J."/>
            <person name="Amann R."/>
            <person name="Jetten M.S.M."/>
            <person name="Mascher T."/>
            <person name="Medema M.H."/>
            <person name="Devos D.P."/>
            <person name="Kaster A.-K."/>
            <person name="Ovreas L."/>
            <person name="Rohde M."/>
            <person name="Galperin M.Y."/>
            <person name="Jogler C."/>
        </authorList>
    </citation>
    <scope>NUCLEOTIDE SEQUENCE [LARGE SCALE GENOMIC DNA]</scope>
    <source>
        <strain evidence="1 2">Enr17</strain>
    </source>
</reference>
<dbReference type="Pfam" id="PF02810">
    <property type="entry name" value="SEC-C"/>
    <property type="match status" value="1"/>
</dbReference>
<dbReference type="Gene3D" id="3.10.450.50">
    <property type="match status" value="1"/>
</dbReference>
<proteinExistence type="predicted"/>
<dbReference type="InterPro" id="IPR004027">
    <property type="entry name" value="SEC_C_motif"/>
</dbReference>
<dbReference type="InterPro" id="IPR016024">
    <property type="entry name" value="ARM-type_fold"/>
</dbReference>
<dbReference type="OrthoDB" id="250304at2"/>
<gene>
    <name evidence="1" type="ORF">Enr17x_18650</name>
</gene>
<dbReference type="EMBL" id="CP037452">
    <property type="protein sequence ID" value="QDV49844.1"/>
    <property type="molecule type" value="Genomic_DNA"/>
</dbReference>
<dbReference type="Gene3D" id="1.25.10.10">
    <property type="entry name" value="Leucine-rich Repeat Variant"/>
    <property type="match status" value="1"/>
</dbReference>
<dbReference type="InterPro" id="IPR011989">
    <property type="entry name" value="ARM-like"/>
</dbReference>
<keyword evidence="2" id="KW-1185">Reference proteome</keyword>
<dbReference type="SUPFAM" id="SSF48371">
    <property type="entry name" value="ARM repeat"/>
    <property type="match status" value="2"/>
</dbReference>
<organism evidence="1 2">
    <name type="scientific">Gimesia fumaroli</name>
    <dbReference type="NCBI Taxonomy" id="2527976"/>
    <lineage>
        <taxon>Bacteria</taxon>
        <taxon>Pseudomonadati</taxon>
        <taxon>Planctomycetota</taxon>
        <taxon>Planctomycetia</taxon>
        <taxon>Planctomycetales</taxon>
        <taxon>Planctomycetaceae</taxon>
        <taxon>Gimesia</taxon>
    </lineage>
</organism>
<evidence type="ECO:0000313" key="1">
    <source>
        <dbReference type="EMBL" id="QDV49844.1"/>
    </source>
</evidence>
<dbReference type="Proteomes" id="UP000318313">
    <property type="component" value="Chromosome"/>
</dbReference>
<protein>
    <recommendedName>
        <fullName evidence="3">Preprotein translocase subunit SecA</fullName>
    </recommendedName>
</protein>